<dbReference type="InterPro" id="IPR017871">
    <property type="entry name" value="ABC_transporter-like_CS"/>
</dbReference>
<dbReference type="InterPro" id="IPR011527">
    <property type="entry name" value="ABC1_TM_dom"/>
</dbReference>
<dbReference type="PANTHER" id="PTHR43394:SF1">
    <property type="entry name" value="ATP-BINDING CASSETTE SUB-FAMILY B MEMBER 10, MITOCHONDRIAL"/>
    <property type="match status" value="1"/>
</dbReference>
<dbReference type="Proteomes" id="UP000737113">
    <property type="component" value="Unassembled WGS sequence"/>
</dbReference>
<evidence type="ECO:0000313" key="10">
    <source>
        <dbReference type="EMBL" id="NMH64033.1"/>
    </source>
</evidence>
<feature type="transmembrane region" description="Helical" evidence="7">
    <location>
        <begin position="59"/>
        <end position="77"/>
    </location>
</feature>
<keyword evidence="5 7" id="KW-1133">Transmembrane helix</keyword>
<evidence type="ECO:0000313" key="11">
    <source>
        <dbReference type="Proteomes" id="UP000737113"/>
    </source>
</evidence>
<dbReference type="Gene3D" id="3.40.50.300">
    <property type="entry name" value="P-loop containing nucleotide triphosphate hydrolases"/>
    <property type="match status" value="1"/>
</dbReference>
<dbReference type="CDD" id="cd18557">
    <property type="entry name" value="ABC_6TM_TAP_ABCB8_10_like"/>
    <property type="match status" value="1"/>
</dbReference>
<feature type="domain" description="ABC transporter" evidence="8">
    <location>
        <begin position="340"/>
        <end position="578"/>
    </location>
</feature>
<keyword evidence="3" id="KW-0547">Nucleotide-binding</keyword>
<dbReference type="AlphaFoldDB" id="A0A972FVI7"/>
<sequence>MNLETRKLHRLRLQLIRPYIYRLLLGFIVMLVTVVIQLSFPKAVAYFIDNSVKAQQSDWLTWVGLVMILVFLIHAAATSLRYYLFESAGTLIVTRLKQQLYGAIIGQGIGFFDRNNVGNLSNRLSADVEVLKDTLTMALAIALRSLLTCIGGAVLLLMLSPKLSLLMLVVVPLSILAARQAGKMVSSRSKLVQDNLADCNHIAQESFANIRLMHAFGQQNGAKRRYRAATDKTQDLSLGNTRIFAGFQGVTSFIQYMALLVTLWFGGQMVLEGQLSIGELTSFILYAAMVAMSASGVSWFWGEWMKAVGATERVFELLSLQPQIPEGPSEAELPQFRGEIAFENVEFSYPARPENKALRRFNLSVAAGEKIALVGSSGAGKSTIASLILGFYTPDSGKLRFDGVDADTLSLHAIRRNIAIVEQEPSLFSGSILENIQYALSDRLATEEEVIQAAKHANAHEFICKLPCGYDTQLGDRGVQLSGGQKQRIAIARAILRDANILILDEATSALDAHNEHLVQQGLEHLMKGRTTIMITHRFSTISRAQRIVVMDKGEISQIGSHDSLIRNSNGIYSGLMQKQLSYEASLEPVPA</sequence>
<dbReference type="SUPFAM" id="SSF52540">
    <property type="entry name" value="P-loop containing nucleoside triphosphate hydrolases"/>
    <property type="match status" value="1"/>
</dbReference>
<reference evidence="10" key="1">
    <citation type="submission" date="2020-04" db="EMBL/GenBank/DDBJ databases">
        <title>Description of Shewanella salipaludis sp. nov., isolated from a salt marsh.</title>
        <authorList>
            <person name="Park S."/>
            <person name="Yoon J.-H."/>
        </authorList>
    </citation>
    <scope>NUCLEOTIDE SEQUENCE</scope>
    <source>
        <strain evidence="10">SHSM-M6</strain>
    </source>
</reference>
<evidence type="ECO:0000256" key="6">
    <source>
        <dbReference type="ARBA" id="ARBA00023136"/>
    </source>
</evidence>
<gene>
    <name evidence="10" type="ORF">HC757_02430</name>
</gene>
<evidence type="ECO:0000259" key="8">
    <source>
        <dbReference type="PROSITE" id="PS50893"/>
    </source>
</evidence>
<dbReference type="GO" id="GO:0005886">
    <property type="term" value="C:plasma membrane"/>
    <property type="evidence" value="ECO:0007669"/>
    <property type="project" value="UniProtKB-SubCell"/>
</dbReference>
<dbReference type="SUPFAM" id="SSF90123">
    <property type="entry name" value="ABC transporter transmembrane region"/>
    <property type="match status" value="1"/>
</dbReference>
<keyword evidence="11" id="KW-1185">Reference proteome</keyword>
<keyword evidence="6 7" id="KW-0472">Membrane</keyword>
<dbReference type="PANTHER" id="PTHR43394">
    <property type="entry name" value="ATP-DEPENDENT PERMEASE MDL1, MITOCHONDRIAL"/>
    <property type="match status" value="1"/>
</dbReference>
<evidence type="ECO:0000256" key="2">
    <source>
        <dbReference type="ARBA" id="ARBA00022692"/>
    </source>
</evidence>
<organism evidence="10 11">
    <name type="scientific">Shewanella salipaludis</name>
    <dbReference type="NCBI Taxonomy" id="2723052"/>
    <lineage>
        <taxon>Bacteria</taxon>
        <taxon>Pseudomonadati</taxon>
        <taxon>Pseudomonadota</taxon>
        <taxon>Gammaproteobacteria</taxon>
        <taxon>Alteromonadales</taxon>
        <taxon>Shewanellaceae</taxon>
        <taxon>Shewanella</taxon>
    </lineage>
</organism>
<dbReference type="GO" id="GO:0005524">
    <property type="term" value="F:ATP binding"/>
    <property type="evidence" value="ECO:0007669"/>
    <property type="project" value="UniProtKB-KW"/>
</dbReference>
<dbReference type="PROSITE" id="PS50893">
    <property type="entry name" value="ABC_TRANSPORTER_2"/>
    <property type="match status" value="1"/>
</dbReference>
<dbReference type="InterPro" id="IPR036640">
    <property type="entry name" value="ABC1_TM_sf"/>
</dbReference>
<keyword evidence="4 10" id="KW-0067">ATP-binding</keyword>
<accession>A0A972FVI7</accession>
<dbReference type="Gene3D" id="1.20.1560.10">
    <property type="entry name" value="ABC transporter type 1, transmembrane domain"/>
    <property type="match status" value="1"/>
</dbReference>
<evidence type="ECO:0000256" key="3">
    <source>
        <dbReference type="ARBA" id="ARBA00022741"/>
    </source>
</evidence>
<dbReference type="Pfam" id="PF00005">
    <property type="entry name" value="ABC_tran"/>
    <property type="match status" value="1"/>
</dbReference>
<dbReference type="FunFam" id="3.40.50.300:FF:000218">
    <property type="entry name" value="Multidrug ABC transporter ATP-binding protein"/>
    <property type="match status" value="1"/>
</dbReference>
<evidence type="ECO:0000256" key="4">
    <source>
        <dbReference type="ARBA" id="ARBA00022840"/>
    </source>
</evidence>
<dbReference type="EMBL" id="JAAXYH010000001">
    <property type="protein sequence ID" value="NMH64033.1"/>
    <property type="molecule type" value="Genomic_DNA"/>
</dbReference>
<comment type="subcellular location">
    <subcellularLocation>
        <location evidence="1">Cell membrane</location>
        <topology evidence="1">Multi-pass membrane protein</topology>
    </subcellularLocation>
</comment>
<evidence type="ECO:0000256" key="5">
    <source>
        <dbReference type="ARBA" id="ARBA00022989"/>
    </source>
</evidence>
<evidence type="ECO:0000256" key="1">
    <source>
        <dbReference type="ARBA" id="ARBA00004651"/>
    </source>
</evidence>
<feature type="domain" description="ABC transmembrane type-1" evidence="9">
    <location>
        <begin position="24"/>
        <end position="306"/>
    </location>
</feature>
<keyword evidence="2 7" id="KW-0812">Transmembrane</keyword>
<feature type="transmembrane region" description="Helical" evidence="7">
    <location>
        <begin position="253"/>
        <end position="271"/>
    </location>
</feature>
<name>A0A972FVI7_9GAMM</name>
<dbReference type="SMART" id="SM00382">
    <property type="entry name" value="AAA"/>
    <property type="match status" value="1"/>
</dbReference>
<dbReference type="InterPro" id="IPR003593">
    <property type="entry name" value="AAA+_ATPase"/>
</dbReference>
<dbReference type="Pfam" id="PF00664">
    <property type="entry name" value="ABC_membrane"/>
    <property type="match status" value="1"/>
</dbReference>
<feature type="transmembrane region" description="Helical" evidence="7">
    <location>
        <begin position="141"/>
        <end position="159"/>
    </location>
</feature>
<dbReference type="RefSeq" id="WP_169562698.1">
    <property type="nucleotide sequence ID" value="NZ_JAAXYH010000001.1"/>
</dbReference>
<dbReference type="PROSITE" id="PS00211">
    <property type="entry name" value="ABC_TRANSPORTER_1"/>
    <property type="match status" value="1"/>
</dbReference>
<proteinExistence type="predicted"/>
<dbReference type="PROSITE" id="PS50929">
    <property type="entry name" value="ABC_TM1F"/>
    <property type="match status" value="1"/>
</dbReference>
<feature type="transmembrane region" description="Helical" evidence="7">
    <location>
        <begin position="20"/>
        <end position="39"/>
    </location>
</feature>
<feature type="transmembrane region" description="Helical" evidence="7">
    <location>
        <begin position="283"/>
        <end position="301"/>
    </location>
</feature>
<dbReference type="GO" id="GO:0016887">
    <property type="term" value="F:ATP hydrolysis activity"/>
    <property type="evidence" value="ECO:0007669"/>
    <property type="project" value="InterPro"/>
</dbReference>
<feature type="transmembrane region" description="Helical" evidence="7">
    <location>
        <begin position="165"/>
        <end position="182"/>
    </location>
</feature>
<protein>
    <submittedName>
        <fullName evidence="10">ATP-binding cassette domain-containing protein</fullName>
    </submittedName>
</protein>
<dbReference type="InterPro" id="IPR039421">
    <property type="entry name" value="Type_1_exporter"/>
</dbReference>
<dbReference type="InterPro" id="IPR027417">
    <property type="entry name" value="P-loop_NTPase"/>
</dbReference>
<evidence type="ECO:0000256" key="7">
    <source>
        <dbReference type="SAM" id="Phobius"/>
    </source>
</evidence>
<evidence type="ECO:0000259" key="9">
    <source>
        <dbReference type="PROSITE" id="PS50929"/>
    </source>
</evidence>
<comment type="caution">
    <text evidence="10">The sequence shown here is derived from an EMBL/GenBank/DDBJ whole genome shotgun (WGS) entry which is preliminary data.</text>
</comment>
<dbReference type="GO" id="GO:0015421">
    <property type="term" value="F:ABC-type oligopeptide transporter activity"/>
    <property type="evidence" value="ECO:0007669"/>
    <property type="project" value="TreeGrafter"/>
</dbReference>
<dbReference type="InterPro" id="IPR003439">
    <property type="entry name" value="ABC_transporter-like_ATP-bd"/>
</dbReference>